<feature type="non-terminal residue" evidence="1">
    <location>
        <position position="38"/>
    </location>
</feature>
<sequence>RKLRMKSKVGLSKFLENAVRQLCKPNRYLTHPETGCGV</sequence>
<name>A0A382HHL1_9ZZZZ</name>
<proteinExistence type="predicted"/>
<gene>
    <name evidence="1" type="ORF">METZ01_LOCUS239251</name>
</gene>
<evidence type="ECO:0000313" key="1">
    <source>
        <dbReference type="EMBL" id="SVB86397.1"/>
    </source>
</evidence>
<reference evidence="1" key="1">
    <citation type="submission" date="2018-05" db="EMBL/GenBank/DDBJ databases">
        <authorList>
            <person name="Lanie J.A."/>
            <person name="Ng W.-L."/>
            <person name="Kazmierczak K.M."/>
            <person name="Andrzejewski T.M."/>
            <person name="Davidsen T.M."/>
            <person name="Wayne K.J."/>
            <person name="Tettelin H."/>
            <person name="Glass J.I."/>
            <person name="Rusch D."/>
            <person name="Podicherti R."/>
            <person name="Tsui H.-C.T."/>
            <person name="Winkler M.E."/>
        </authorList>
    </citation>
    <scope>NUCLEOTIDE SEQUENCE</scope>
</reference>
<dbReference type="EMBL" id="UINC01061141">
    <property type="protein sequence ID" value="SVB86397.1"/>
    <property type="molecule type" value="Genomic_DNA"/>
</dbReference>
<dbReference type="AlphaFoldDB" id="A0A382HHL1"/>
<feature type="non-terminal residue" evidence="1">
    <location>
        <position position="1"/>
    </location>
</feature>
<organism evidence="1">
    <name type="scientific">marine metagenome</name>
    <dbReference type="NCBI Taxonomy" id="408172"/>
    <lineage>
        <taxon>unclassified sequences</taxon>
        <taxon>metagenomes</taxon>
        <taxon>ecological metagenomes</taxon>
    </lineage>
</organism>
<protein>
    <submittedName>
        <fullName evidence="1">Uncharacterized protein</fullName>
    </submittedName>
</protein>
<accession>A0A382HHL1</accession>